<dbReference type="Proteomes" id="UP001617669">
    <property type="component" value="Unassembled WGS sequence"/>
</dbReference>
<name>A0ABW8GIH5_9PROT</name>
<comment type="caution">
    <text evidence="1">The sequence shown here is derived from an EMBL/GenBank/DDBJ whole genome shotgun (WGS) entry which is preliminary data.</text>
</comment>
<sequence length="262" mass="30671">MTLISLKPFMPYRKLPTMPELDFDSLWNHTADWFETPNQHRQGWSGVSRIMFKAVDESRPLYGFLKRQHNFMRKTWRHPWSGISTFHCEYQNLLQLSKRGVPVPAPLFFSEKKEGDDVNAVLLTAELVGFIPLDQLAPNIFKPGINVSRQRKLTASVATTIMKLHHARFQHRALYPKHIFVKEMPDGHFESVLIDLEKARIRLLPVLRTLQDLATLNRDLMHLSRTTRLYFLKQYYGASKLSSPMKWIAKHIHARSERKKKA</sequence>
<dbReference type="GO" id="GO:0016301">
    <property type="term" value="F:kinase activity"/>
    <property type="evidence" value="ECO:0007669"/>
    <property type="project" value="UniProtKB-KW"/>
</dbReference>
<keyword evidence="1" id="KW-0418">Kinase</keyword>
<dbReference type="EMBL" id="JBIWXY010000001">
    <property type="protein sequence ID" value="MFJ5445168.1"/>
    <property type="molecule type" value="Genomic_DNA"/>
</dbReference>
<keyword evidence="1" id="KW-0808">Transferase</keyword>
<dbReference type="RefSeq" id="WP_400879058.1">
    <property type="nucleotide sequence ID" value="NZ_JBIWXY010000001.1"/>
</dbReference>
<evidence type="ECO:0000313" key="2">
    <source>
        <dbReference type="Proteomes" id="UP001617669"/>
    </source>
</evidence>
<protein>
    <submittedName>
        <fullName evidence="1">Lipopolysaccharide kinase InaA family protein</fullName>
    </submittedName>
</protein>
<dbReference type="PIRSF" id="PIRSF026326">
    <property type="entry name" value="InaA"/>
    <property type="match status" value="1"/>
</dbReference>
<dbReference type="InterPro" id="IPR011009">
    <property type="entry name" value="Kinase-like_dom_sf"/>
</dbReference>
<dbReference type="InterPro" id="IPR027023">
    <property type="entry name" value="Put_LipoPS_kinase_InaA"/>
</dbReference>
<gene>
    <name evidence="1" type="ORF">ACIKP9_02890</name>
</gene>
<accession>A0ABW8GIH5</accession>
<organism evidence="1 2">
    <name type="scientific">Methylobacillus methanolivorans</name>
    <dbReference type="NCBI Taxonomy" id="1848927"/>
    <lineage>
        <taxon>Bacteria</taxon>
        <taxon>Pseudomonadati</taxon>
        <taxon>Pseudomonadota</taxon>
        <taxon>Betaproteobacteria</taxon>
        <taxon>Nitrosomonadales</taxon>
        <taxon>Methylophilaceae</taxon>
        <taxon>Methylobacillus</taxon>
    </lineage>
</organism>
<dbReference type="Pfam" id="PF06293">
    <property type="entry name" value="Kdo"/>
    <property type="match status" value="1"/>
</dbReference>
<dbReference type="SUPFAM" id="SSF56112">
    <property type="entry name" value="Protein kinase-like (PK-like)"/>
    <property type="match status" value="1"/>
</dbReference>
<reference evidence="1 2" key="1">
    <citation type="submission" date="2024-11" db="EMBL/GenBank/DDBJ databases">
        <authorList>
            <person name="Kaparullina E.N."/>
            <person name="Delegan Y.A."/>
            <person name="Doronina N.V."/>
        </authorList>
    </citation>
    <scope>NUCLEOTIDE SEQUENCE [LARGE SCALE GENOMIC DNA]</scope>
    <source>
        <strain evidence="1 2">7sh_L</strain>
    </source>
</reference>
<keyword evidence="2" id="KW-1185">Reference proteome</keyword>
<evidence type="ECO:0000313" key="1">
    <source>
        <dbReference type="EMBL" id="MFJ5445168.1"/>
    </source>
</evidence>
<proteinExistence type="predicted"/>